<dbReference type="GO" id="GO:0030234">
    <property type="term" value="F:enzyme regulator activity"/>
    <property type="evidence" value="ECO:0007669"/>
    <property type="project" value="InterPro"/>
</dbReference>
<dbReference type="SMART" id="SM00938">
    <property type="entry name" value="P-II"/>
    <property type="match status" value="1"/>
</dbReference>
<dbReference type="InterPro" id="IPR002187">
    <property type="entry name" value="N-reg_PII"/>
</dbReference>
<accession>A0A9X4RM15</accession>
<proteinExistence type="predicted"/>
<dbReference type="InterPro" id="IPR011322">
    <property type="entry name" value="N-reg_PII-like_a/b"/>
</dbReference>
<keyword evidence="2" id="KW-1185">Reference proteome</keyword>
<dbReference type="Pfam" id="PF00543">
    <property type="entry name" value="P-II"/>
    <property type="match status" value="1"/>
</dbReference>
<reference evidence="1" key="1">
    <citation type="journal article" date="2022" name="bioRxiv">
        <title>Thiovibrio frasassiensisgen. nov., sp. nov., an autotrophic, elemental sulfur disproportionating bacterium isolated from sulfidic karst sediment, and proposal of Thiovibrionaceae fam. nov.</title>
        <authorList>
            <person name="Aronson H."/>
            <person name="Thomas C."/>
            <person name="Bhattacharyya M."/>
            <person name="Eckstein S."/>
            <person name="Jensen S."/>
            <person name="Barco R."/>
            <person name="Macalady J."/>
            <person name="Amend J."/>
        </authorList>
    </citation>
    <scope>NUCLEOTIDE SEQUENCE</scope>
    <source>
        <strain evidence="1">RS19-109</strain>
    </source>
</reference>
<evidence type="ECO:0000313" key="2">
    <source>
        <dbReference type="Proteomes" id="UP001154240"/>
    </source>
</evidence>
<reference evidence="1" key="2">
    <citation type="submission" date="2022-10" db="EMBL/GenBank/DDBJ databases">
        <authorList>
            <person name="Aronson H.S."/>
        </authorList>
    </citation>
    <scope>NUCLEOTIDE SEQUENCE</scope>
    <source>
        <strain evidence="1">RS19-109</strain>
    </source>
</reference>
<dbReference type="RefSeq" id="WP_307633612.1">
    <property type="nucleotide sequence ID" value="NZ_JAPHEH010000001.1"/>
</dbReference>
<comment type="caution">
    <text evidence="1">The sequence shown here is derived from an EMBL/GenBank/DDBJ whole genome shotgun (WGS) entry which is preliminary data.</text>
</comment>
<dbReference type="AlphaFoldDB" id="A0A9X4RM15"/>
<dbReference type="PROSITE" id="PS51343">
    <property type="entry name" value="PII_GLNB_DOM"/>
    <property type="match status" value="1"/>
</dbReference>
<dbReference type="EMBL" id="JAPHEH010000001">
    <property type="protein sequence ID" value="MDG4476646.1"/>
    <property type="molecule type" value="Genomic_DNA"/>
</dbReference>
<dbReference type="InterPro" id="IPR015867">
    <property type="entry name" value="N-reg_PII/ATP_PRibTrfase_C"/>
</dbReference>
<dbReference type="Gene3D" id="3.30.70.120">
    <property type="match status" value="1"/>
</dbReference>
<protein>
    <submittedName>
        <fullName evidence="1">P-II family nitrogen regulator</fullName>
    </submittedName>
</protein>
<gene>
    <name evidence="1" type="ORF">OLX77_10835</name>
</gene>
<sequence length="105" mass="11370">MENVNPNLITCIVQRGEADRVVQAAMQAGAQGATVYYGRGTGIREKLGFAGMFIKPEKEIILLITKNEQTDAVFDAVVKAAGLEQKGQGFAFLHKLDRAIGFVSK</sequence>
<dbReference type="GO" id="GO:0006808">
    <property type="term" value="P:regulation of nitrogen utilization"/>
    <property type="evidence" value="ECO:0007669"/>
    <property type="project" value="InterPro"/>
</dbReference>
<dbReference type="Proteomes" id="UP001154240">
    <property type="component" value="Unassembled WGS sequence"/>
</dbReference>
<name>A0A9X4RM15_9BACT</name>
<dbReference type="SUPFAM" id="SSF54913">
    <property type="entry name" value="GlnB-like"/>
    <property type="match status" value="1"/>
</dbReference>
<evidence type="ECO:0000313" key="1">
    <source>
        <dbReference type="EMBL" id="MDG4476646.1"/>
    </source>
</evidence>
<organism evidence="1 2">
    <name type="scientific">Thiovibrio frasassiensis</name>
    <dbReference type="NCBI Taxonomy" id="2984131"/>
    <lineage>
        <taxon>Bacteria</taxon>
        <taxon>Pseudomonadati</taxon>
        <taxon>Thermodesulfobacteriota</taxon>
        <taxon>Desulfobulbia</taxon>
        <taxon>Desulfobulbales</taxon>
        <taxon>Thiovibrionaceae</taxon>
        <taxon>Thiovibrio</taxon>
    </lineage>
</organism>